<dbReference type="OrthoDB" id="9806903at2"/>
<dbReference type="PANTHER" id="PTHR42960">
    <property type="entry name" value="YCF46 PROTEIN"/>
    <property type="match status" value="1"/>
</dbReference>
<evidence type="ECO:0000313" key="7">
    <source>
        <dbReference type="Proteomes" id="UP000005384"/>
    </source>
</evidence>
<dbReference type="HOGENOM" id="CLU_023673_0_0_9"/>
<dbReference type="Gene3D" id="1.10.8.60">
    <property type="match status" value="1"/>
</dbReference>
<evidence type="ECO:0000256" key="1">
    <source>
        <dbReference type="ARBA" id="ARBA00022741"/>
    </source>
</evidence>
<dbReference type="SUPFAM" id="SSF52540">
    <property type="entry name" value="P-loop containing nucleoside triphosphate hydrolases"/>
    <property type="match status" value="2"/>
</dbReference>
<comment type="caution">
    <text evidence="6">The sequence shown here is derived from an EMBL/GenBank/DDBJ whole genome shotgun (WGS) entry which is preliminary data.</text>
</comment>
<dbReference type="PANTHER" id="PTHR42960:SF1">
    <property type="entry name" value="YCF46 PROTEIN"/>
    <property type="match status" value="1"/>
</dbReference>
<accession>G5IBI6</accession>
<dbReference type="EMBL" id="ADLN01000006">
    <property type="protein sequence ID" value="EHI61149.1"/>
    <property type="molecule type" value="Genomic_DNA"/>
</dbReference>
<organism evidence="6 7">
    <name type="scientific">Hungatella hathewayi WAL-18680</name>
    <dbReference type="NCBI Taxonomy" id="742737"/>
    <lineage>
        <taxon>Bacteria</taxon>
        <taxon>Bacillati</taxon>
        <taxon>Bacillota</taxon>
        <taxon>Clostridia</taxon>
        <taxon>Lachnospirales</taxon>
        <taxon>Lachnospiraceae</taxon>
        <taxon>Hungatella</taxon>
    </lineage>
</organism>
<gene>
    <name evidence="6" type="ORF">HMPREF9473_00764</name>
</gene>
<dbReference type="GO" id="GO:0016887">
    <property type="term" value="F:ATP hydrolysis activity"/>
    <property type="evidence" value="ECO:0007669"/>
    <property type="project" value="InterPro"/>
</dbReference>
<dbReference type="Gene3D" id="3.40.50.300">
    <property type="entry name" value="P-loop containing nucleotide triphosphate hydrolases"/>
    <property type="match status" value="1"/>
</dbReference>
<dbReference type="InterPro" id="IPR003959">
    <property type="entry name" value="ATPase_AAA_core"/>
</dbReference>
<proteinExistence type="inferred from homology"/>
<feature type="domain" description="AAA+ ATPase" evidence="5">
    <location>
        <begin position="266"/>
        <end position="399"/>
    </location>
</feature>
<sequence>MPNYTQVKRELINYIYARTPLVIINTIERERIEKMLYDIVEETQIDFQYYTDAKQVRVLGSKEDSVDTDEDPLGYFMIQLKRQRSLNIVLGDVRRISDDNAYSRDLMNILYLARENNGVVIIITPDYAWNRISNFGMVITLDMPDTAERILLIEKFIRKYRSRFPVEWTQEDISHAAAILRGFSEIQIDNILSAEIIGKGGLKKDEIYHIAAQKQKLYVGVSSVQYIQLNKRYRVSGMGNLKQWLEEKKRIFFLPEQTLQEYDLMPPKGILLVGVPGCGKSLAAKMVAQEWELPLFRFDIGAIFDKWVGESEKKMREALQFIENVSPCVLWIDEIEKVLATSDNGNETGKRVLGEFLFWIQESINKVFMVATANDVKALPYELYRKGRFSEIFYTGLPDDEERREALVLYMKTSLKAEAEEELLKELVEITKGYSYSDIETAVKEVAQKVLLKGRDAVSKAELIHAVNSIIPISQINPELICEIDEWGKERAVNTSEHYRG</sequence>
<dbReference type="InterPro" id="IPR052381">
    <property type="entry name" value="AAA_domain_protein"/>
</dbReference>
<dbReference type="Proteomes" id="UP000005384">
    <property type="component" value="Unassembled WGS sequence"/>
</dbReference>
<comment type="similarity">
    <text evidence="3">Belongs to the AAA ATPase family. Highly divergent.</text>
</comment>
<dbReference type="InterPro" id="IPR003593">
    <property type="entry name" value="AAA+_ATPase"/>
</dbReference>
<dbReference type="SMART" id="SM00382">
    <property type="entry name" value="AAA"/>
    <property type="match status" value="1"/>
</dbReference>
<keyword evidence="1" id="KW-0547">Nucleotide-binding</keyword>
<evidence type="ECO:0000256" key="2">
    <source>
        <dbReference type="ARBA" id="ARBA00022840"/>
    </source>
</evidence>
<evidence type="ECO:0000259" key="5">
    <source>
        <dbReference type="SMART" id="SM00382"/>
    </source>
</evidence>
<evidence type="ECO:0000256" key="4">
    <source>
        <dbReference type="ARBA" id="ARBA00040480"/>
    </source>
</evidence>
<evidence type="ECO:0000256" key="3">
    <source>
        <dbReference type="ARBA" id="ARBA00038088"/>
    </source>
</evidence>
<dbReference type="PATRIC" id="fig|742737.3.peg.760"/>
<evidence type="ECO:0000313" key="6">
    <source>
        <dbReference type="EMBL" id="EHI61149.1"/>
    </source>
</evidence>
<reference evidence="6 7" key="1">
    <citation type="submission" date="2011-08" db="EMBL/GenBank/DDBJ databases">
        <title>The Genome Sequence of Clostridium hathewayi WAL-18680.</title>
        <authorList>
            <consortium name="The Broad Institute Genome Sequencing Platform"/>
            <person name="Earl A."/>
            <person name="Ward D."/>
            <person name="Feldgarden M."/>
            <person name="Gevers D."/>
            <person name="Finegold S.M."/>
            <person name="Summanen P.H."/>
            <person name="Molitoris D.R."/>
            <person name="Song M."/>
            <person name="Daigneault M."/>
            <person name="Allen-Vercoe E."/>
            <person name="Young S.K."/>
            <person name="Zeng Q."/>
            <person name="Gargeya S."/>
            <person name="Fitzgerald M."/>
            <person name="Haas B."/>
            <person name="Abouelleil A."/>
            <person name="Alvarado L."/>
            <person name="Arachchi H.M."/>
            <person name="Berlin A."/>
            <person name="Brown A."/>
            <person name="Chapman S.B."/>
            <person name="Chen Z."/>
            <person name="Dunbar C."/>
            <person name="Freedman E."/>
            <person name="Gearin G."/>
            <person name="Gellesch M."/>
            <person name="Goldberg J."/>
            <person name="Griggs A."/>
            <person name="Gujja S."/>
            <person name="Heiman D."/>
            <person name="Howarth C."/>
            <person name="Larson L."/>
            <person name="Lui A."/>
            <person name="MacDonald P.J.P."/>
            <person name="Montmayeur A."/>
            <person name="Murphy C."/>
            <person name="Neiman D."/>
            <person name="Pearson M."/>
            <person name="Priest M."/>
            <person name="Roberts A."/>
            <person name="Saif S."/>
            <person name="Shea T."/>
            <person name="Shenoy N."/>
            <person name="Sisk P."/>
            <person name="Stolte C."/>
            <person name="Sykes S."/>
            <person name="Wortman J."/>
            <person name="Nusbaum C."/>
            <person name="Birren B."/>
        </authorList>
    </citation>
    <scope>NUCLEOTIDE SEQUENCE [LARGE SCALE GENOMIC DNA]</scope>
    <source>
        <strain evidence="6 7">WAL-18680</strain>
    </source>
</reference>
<dbReference type="InterPro" id="IPR027417">
    <property type="entry name" value="P-loop_NTPase"/>
</dbReference>
<name>G5IBI6_9FIRM</name>
<protein>
    <recommendedName>
        <fullName evidence="4">Uncharacterized AAA domain-containing protein ycf46</fullName>
    </recommendedName>
</protein>
<dbReference type="AlphaFoldDB" id="G5IBI6"/>
<dbReference type="RefSeq" id="WP_006778750.1">
    <property type="nucleotide sequence ID" value="NZ_CP040506.1"/>
</dbReference>
<dbReference type="Pfam" id="PF00004">
    <property type="entry name" value="AAA"/>
    <property type="match status" value="1"/>
</dbReference>
<dbReference type="GO" id="GO:0005524">
    <property type="term" value="F:ATP binding"/>
    <property type="evidence" value="ECO:0007669"/>
    <property type="project" value="UniProtKB-KW"/>
</dbReference>
<keyword evidence="2" id="KW-0067">ATP-binding</keyword>
<keyword evidence="7" id="KW-1185">Reference proteome</keyword>